<dbReference type="InterPro" id="IPR011032">
    <property type="entry name" value="GroES-like_sf"/>
</dbReference>
<reference evidence="2" key="1">
    <citation type="journal article" date="2021" name="PeerJ">
        <title>Extensive microbial diversity within the chicken gut microbiome revealed by metagenomics and culture.</title>
        <authorList>
            <person name="Gilroy R."/>
            <person name="Ravi A."/>
            <person name="Getino M."/>
            <person name="Pursley I."/>
            <person name="Horton D.L."/>
            <person name="Alikhan N.F."/>
            <person name="Baker D."/>
            <person name="Gharbi K."/>
            <person name="Hall N."/>
            <person name="Watson M."/>
            <person name="Adriaenssens E.M."/>
            <person name="Foster-Nyarko E."/>
            <person name="Jarju S."/>
            <person name="Secka A."/>
            <person name="Antonio M."/>
            <person name="Oren A."/>
            <person name="Chaudhuri R.R."/>
            <person name="La Ragione R."/>
            <person name="Hildebrand F."/>
            <person name="Pallen M.J."/>
        </authorList>
    </citation>
    <scope>NUCLEOTIDE SEQUENCE</scope>
    <source>
        <strain evidence="2">ChiHjej13B12-4958</strain>
    </source>
</reference>
<dbReference type="InterPro" id="IPR013154">
    <property type="entry name" value="ADH-like_N"/>
</dbReference>
<dbReference type="Pfam" id="PF08240">
    <property type="entry name" value="ADH_N"/>
    <property type="match status" value="1"/>
</dbReference>
<dbReference type="Gene3D" id="3.90.180.10">
    <property type="entry name" value="Medium-chain alcohol dehydrogenases, catalytic domain"/>
    <property type="match status" value="1"/>
</dbReference>
<organism evidence="2 3">
    <name type="scientific">Candidatus Corynebacterium faecigallinarum</name>
    <dbReference type="NCBI Taxonomy" id="2838528"/>
    <lineage>
        <taxon>Bacteria</taxon>
        <taxon>Bacillati</taxon>
        <taxon>Actinomycetota</taxon>
        <taxon>Actinomycetes</taxon>
        <taxon>Mycobacteriales</taxon>
        <taxon>Corynebacteriaceae</taxon>
        <taxon>Corynebacterium</taxon>
    </lineage>
</organism>
<dbReference type="Pfam" id="PF00107">
    <property type="entry name" value="ADH_zinc_N"/>
    <property type="match status" value="1"/>
</dbReference>
<dbReference type="PANTHER" id="PTHR43677:SF1">
    <property type="entry name" value="ACRYLYL-COA REDUCTASE ACUI-RELATED"/>
    <property type="match status" value="1"/>
</dbReference>
<gene>
    <name evidence="2" type="ORF">H9751_01470</name>
</gene>
<protein>
    <submittedName>
        <fullName evidence="2">Oxidoreductase</fullName>
    </submittedName>
</protein>
<dbReference type="InterPro" id="IPR051397">
    <property type="entry name" value="Zn-ADH-like_protein"/>
</dbReference>
<dbReference type="SMART" id="SM00829">
    <property type="entry name" value="PKS_ER"/>
    <property type="match status" value="1"/>
</dbReference>
<name>A0A9D2TMV8_9CORY</name>
<comment type="caution">
    <text evidence="2">The sequence shown here is derived from an EMBL/GenBank/DDBJ whole genome shotgun (WGS) entry which is preliminary data.</text>
</comment>
<sequence>MFTGVLIDNDDNGYRARLTELDEQQLPEGDVTVRVSHSGMNYKDALAITGNGKIVRDFPMVPGIDFVGQVEHSEHSDYSEGDWVILNGWGVGEGHWGGLAQKARVNGNWLVPLPDNFSPAQAMSIGTAGYTAMLCVMALERHGVTPDQGEIAVTGASGGVGSVAVALLAKLGYTVVAITGRSDENQYLKDLGASEILDRADFSDAGKPLQKARWAGAVDVAGSHTLANILAGTKYRGVVTACGLAAGMDLPASVAPFILRGVTLAGVDSVMCPIEDRLEAWHRLGQDLDPAKLDMITTEIGLDEAITTADRLLDGKVRGRVVVDVNTFQDVSAQP</sequence>
<dbReference type="Gene3D" id="3.40.50.720">
    <property type="entry name" value="NAD(P)-binding Rossmann-like Domain"/>
    <property type="match status" value="1"/>
</dbReference>
<dbReference type="CDD" id="cd08288">
    <property type="entry name" value="MDR_yhdh"/>
    <property type="match status" value="1"/>
</dbReference>
<dbReference type="SUPFAM" id="SSF51735">
    <property type="entry name" value="NAD(P)-binding Rossmann-fold domains"/>
    <property type="match status" value="1"/>
</dbReference>
<dbReference type="Proteomes" id="UP000823858">
    <property type="component" value="Unassembled WGS sequence"/>
</dbReference>
<evidence type="ECO:0000313" key="3">
    <source>
        <dbReference type="Proteomes" id="UP000823858"/>
    </source>
</evidence>
<dbReference type="NCBIfam" id="TIGR02823">
    <property type="entry name" value="oxido_YhdH"/>
    <property type="match status" value="1"/>
</dbReference>
<dbReference type="PANTHER" id="PTHR43677">
    <property type="entry name" value="SHORT-CHAIN DEHYDROGENASE/REDUCTASE"/>
    <property type="match status" value="1"/>
</dbReference>
<dbReference type="InterPro" id="IPR013149">
    <property type="entry name" value="ADH-like_C"/>
</dbReference>
<dbReference type="InterPro" id="IPR014188">
    <property type="entry name" value="Acrylyl-CoA_reductase_AcuI"/>
</dbReference>
<accession>A0A9D2TMV8</accession>
<dbReference type="EMBL" id="DWVP01000003">
    <property type="protein sequence ID" value="HJC84222.1"/>
    <property type="molecule type" value="Genomic_DNA"/>
</dbReference>
<dbReference type="GO" id="GO:0043957">
    <property type="term" value="F:acryloyl-CoA reductase (NADPH) activity"/>
    <property type="evidence" value="ECO:0007669"/>
    <property type="project" value="TreeGrafter"/>
</dbReference>
<dbReference type="InterPro" id="IPR036291">
    <property type="entry name" value="NAD(P)-bd_dom_sf"/>
</dbReference>
<reference evidence="2" key="2">
    <citation type="submission" date="2021-04" db="EMBL/GenBank/DDBJ databases">
        <authorList>
            <person name="Gilroy R."/>
        </authorList>
    </citation>
    <scope>NUCLEOTIDE SEQUENCE</scope>
    <source>
        <strain evidence="2">ChiHjej13B12-4958</strain>
    </source>
</reference>
<dbReference type="SUPFAM" id="SSF50129">
    <property type="entry name" value="GroES-like"/>
    <property type="match status" value="1"/>
</dbReference>
<feature type="domain" description="Enoyl reductase (ER)" evidence="1">
    <location>
        <begin position="13"/>
        <end position="323"/>
    </location>
</feature>
<proteinExistence type="predicted"/>
<evidence type="ECO:0000259" key="1">
    <source>
        <dbReference type="SMART" id="SM00829"/>
    </source>
</evidence>
<dbReference type="InterPro" id="IPR020843">
    <property type="entry name" value="ER"/>
</dbReference>
<evidence type="ECO:0000313" key="2">
    <source>
        <dbReference type="EMBL" id="HJC84222.1"/>
    </source>
</evidence>
<dbReference type="AlphaFoldDB" id="A0A9D2TMV8"/>